<dbReference type="EMBL" id="LAJE02000149">
    <property type="protein sequence ID" value="OEO31680.1"/>
    <property type="molecule type" value="Genomic_DNA"/>
</dbReference>
<evidence type="ECO:0008006" key="3">
    <source>
        <dbReference type="Google" id="ProtNLM"/>
    </source>
</evidence>
<dbReference type="AlphaFoldDB" id="A0A1E5XSX1"/>
<evidence type="ECO:0000313" key="2">
    <source>
        <dbReference type="Proteomes" id="UP000095463"/>
    </source>
</evidence>
<accession>A0A1E5XSX1</accession>
<comment type="caution">
    <text evidence="1">The sequence shown here is derived from an EMBL/GenBank/DDBJ whole genome shotgun (WGS) entry which is preliminary data.</text>
</comment>
<proteinExistence type="predicted"/>
<dbReference type="OrthoDB" id="7944398at2"/>
<dbReference type="Gene3D" id="3.60.40.10">
    <property type="entry name" value="PPM-type phosphatase domain"/>
    <property type="match status" value="1"/>
</dbReference>
<dbReference type="SUPFAM" id="SSF81606">
    <property type="entry name" value="PP2C-like"/>
    <property type="match status" value="1"/>
</dbReference>
<organism evidence="1 2">
    <name type="scientific">Devosia insulae DS-56</name>
    <dbReference type="NCBI Taxonomy" id="1116389"/>
    <lineage>
        <taxon>Bacteria</taxon>
        <taxon>Pseudomonadati</taxon>
        <taxon>Pseudomonadota</taxon>
        <taxon>Alphaproteobacteria</taxon>
        <taxon>Hyphomicrobiales</taxon>
        <taxon>Devosiaceae</taxon>
        <taxon>Devosia</taxon>
    </lineage>
</organism>
<evidence type="ECO:0000313" key="1">
    <source>
        <dbReference type="EMBL" id="OEO31680.1"/>
    </source>
</evidence>
<keyword evidence="2" id="KW-1185">Reference proteome</keyword>
<reference evidence="1 2" key="1">
    <citation type="journal article" date="2015" name="Genome Announc.">
        <title>Genome Assemblies of Three Soil-Associated Devosia species: D. insulae, D. limi, and D. soli.</title>
        <authorList>
            <person name="Hassan Y.I."/>
            <person name="Lepp D."/>
            <person name="Zhou T."/>
        </authorList>
    </citation>
    <scope>NUCLEOTIDE SEQUENCE [LARGE SCALE GENOMIC DNA]</scope>
    <source>
        <strain evidence="1 2">DS-56</strain>
    </source>
</reference>
<dbReference type="InterPro" id="IPR036457">
    <property type="entry name" value="PPM-type-like_dom_sf"/>
</dbReference>
<gene>
    <name evidence="1" type="ORF">VW23_015070</name>
</gene>
<dbReference type="Proteomes" id="UP000095463">
    <property type="component" value="Unassembled WGS sequence"/>
</dbReference>
<name>A0A1E5XSX1_9HYPH</name>
<dbReference type="RefSeq" id="WP_069909148.1">
    <property type="nucleotide sequence ID" value="NZ_LAJE02000149.1"/>
</dbReference>
<protein>
    <recommendedName>
        <fullName evidence="3">PPM-type phosphatase domain-containing protein</fullName>
    </recommendedName>
</protein>
<sequence>MQQFVWSGRVEPYLDGPRIHTAGVVAIGLCGGNAAMGAKKNEDAALVWAGEDWVFAVILDAHASSESADTVLELFEAGRPELLALIEQPEASHIEVQAAVTRLLLGGAAQMARVRGETACLVCYQQGGYLMWLSIGDNQLYLLHPELQRLGQFTLTVRNYFECIGERSSLTLEAPCFSTGIRQLRQGINTIALVTDGLLEVGDRPFEDPARVSRELLSPAGVSGSVSSMLAEVHRLGGTDSATVIVWQVDNPAMGLMLSG</sequence>